<dbReference type="Proteomes" id="UP000233551">
    <property type="component" value="Unassembled WGS sequence"/>
</dbReference>
<gene>
    <name evidence="2" type="ORF">CRG98_034043</name>
</gene>
<sequence length="100" mass="11410">MLQYWDYEEFVIHTFQDSLARAALDCKFIDQYKYCARVQPGTRDPFRPQIRPNSPVLPAQRALPRSNSRAFGPTHAGGPDLRMLGPTHRPSTPLQSVRTV</sequence>
<protein>
    <submittedName>
        <fullName evidence="2">Uncharacterized protein</fullName>
    </submittedName>
</protein>
<dbReference type="AlphaFoldDB" id="A0A2I0INE3"/>
<feature type="compositionally biased region" description="Polar residues" evidence="1">
    <location>
        <begin position="89"/>
        <end position="100"/>
    </location>
</feature>
<reference evidence="2 3" key="1">
    <citation type="submission" date="2017-11" db="EMBL/GenBank/DDBJ databases">
        <title>De-novo sequencing of pomegranate (Punica granatum L.) genome.</title>
        <authorList>
            <person name="Akparov Z."/>
            <person name="Amiraslanov A."/>
            <person name="Hajiyeva S."/>
            <person name="Abbasov M."/>
            <person name="Kaur K."/>
            <person name="Hamwieh A."/>
            <person name="Solovyev V."/>
            <person name="Salamov A."/>
            <person name="Braich B."/>
            <person name="Kosarev P."/>
            <person name="Mahmoud A."/>
            <person name="Hajiyev E."/>
            <person name="Babayeva S."/>
            <person name="Izzatullayeva V."/>
            <person name="Mammadov A."/>
            <person name="Mammadov A."/>
            <person name="Sharifova S."/>
            <person name="Ojaghi J."/>
            <person name="Eynullazada K."/>
            <person name="Bayramov B."/>
            <person name="Abdulazimova A."/>
            <person name="Shahmuradov I."/>
        </authorList>
    </citation>
    <scope>NUCLEOTIDE SEQUENCE [LARGE SCALE GENOMIC DNA]</scope>
    <source>
        <strain evidence="3">cv. AG2017</strain>
        <tissue evidence="2">Leaf</tissue>
    </source>
</reference>
<evidence type="ECO:0000256" key="1">
    <source>
        <dbReference type="SAM" id="MobiDB-lite"/>
    </source>
</evidence>
<evidence type="ECO:0000313" key="2">
    <source>
        <dbReference type="EMBL" id="PKI45525.1"/>
    </source>
</evidence>
<organism evidence="2 3">
    <name type="scientific">Punica granatum</name>
    <name type="common">Pomegranate</name>
    <dbReference type="NCBI Taxonomy" id="22663"/>
    <lineage>
        <taxon>Eukaryota</taxon>
        <taxon>Viridiplantae</taxon>
        <taxon>Streptophyta</taxon>
        <taxon>Embryophyta</taxon>
        <taxon>Tracheophyta</taxon>
        <taxon>Spermatophyta</taxon>
        <taxon>Magnoliopsida</taxon>
        <taxon>eudicotyledons</taxon>
        <taxon>Gunneridae</taxon>
        <taxon>Pentapetalae</taxon>
        <taxon>rosids</taxon>
        <taxon>malvids</taxon>
        <taxon>Myrtales</taxon>
        <taxon>Lythraceae</taxon>
        <taxon>Punica</taxon>
    </lineage>
</organism>
<feature type="region of interest" description="Disordered" evidence="1">
    <location>
        <begin position="43"/>
        <end position="100"/>
    </location>
</feature>
<dbReference type="EMBL" id="PGOL01002706">
    <property type="protein sequence ID" value="PKI45525.1"/>
    <property type="molecule type" value="Genomic_DNA"/>
</dbReference>
<keyword evidence="3" id="KW-1185">Reference proteome</keyword>
<comment type="caution">
    <text evidence="2">The sequence shown here is derived from an EMBL/GenBank/DDBJ whole genome shotgun (WGS) entry which is preliminary data.</text>
</comment>
<accession>A0A2I0INE3</accession>
<name>A0A2I0INE3_PUNGR</name>
<proteinExistence type="predicted"/>
<evidence type="ECO:0000313" key="3">
    <source>
        <dbReference type="Proteomes" id="UP000233551"/>
    </source>
</evidence>